<proteinExistence type="predicted"/>
<dbReference type="OrthoDB" id="6164630at2"/>
<organism evidence="2 3">
    <name type="scientific">Halomonas cupida</name>
    <dbReference type="NCBI Taxonomy" id="44933"/>
    <lineage>
        <taxon>Bacteria</taxon>
        <taxon>Pseudomonadati</taxon>
        <taxon>Pseudomonadota</taxon>
        <taxon>Gammaproteobacteria</taxon>
        <taxon>Oceanospirillales</taxon>
        <taxon>Halomonadaceae</taxon>
        <taxon>Halomonas</taxon>
    </lineage>
</organism>
<evidence type="ECO:0000313" key="3">
    <source>
        <dbReference type="Proteomes" id="UP000184123"/>
    </source>
</evidence>
<dbReference type="RefSeq" id="WP_073436487.1">
    <property type="nucleotide sequence ID" value="NZ_BJXU01000144.1"/>
</dbReference>
<dbReference type="Proteomes" id="UP000184123">
    <property type="component" value="Unassembled WGS sequence"/>
</dbReference>
<protein>
    <submittedName>
        <fullName evidence="2">Uncharacterized protein</fullName>
    </submittedName>
</protein>
<sequence length="140" mass="15781">MPASVHQLPTPKALPLVQPDRGDWGALRAELHKRCADQDLAELWRDMAPGERRTLLASAAIPQADRDIRQAIEDMPKPRRDAIRAAIHRMSQYASRLRERMDGERKHPSRDLASHAREALAEGNTEGALHWISMIERGVA</sequence>
<dbReference type="Proteomes" id="UP000321726">
    <property type="component" value="Unassembled WGS sequence"/>
</dbReference>
<evidence type="ECO:0000313" key="1">
    <source>
        <dbReference type="EMBL" id="GEN25417.1"/>
    </source>
</evidence>
<dbReference type="EMBL" id="FRCA01000010">
    <property type="protein sequence ID" value="SHM64152.1"/>
    <property type="molecule type" value="Genomic_DNA"/>
</dbReference>
<evidence type="ECO:0000313" key="4">
    <source>
        <dbReference type="Proteomes" id="UP000321726"/>
    </source>
</evidence>
<keyword evidence="4" id="KW-1185">Reference proteome</keyword>
<name>A0A1M7KFP4_9GAMM</name>
<accession>A0A1M7KFP4</accession>
<dbReference type="STRING" id="44933.SAMN05660971_03487"/>
<dbReference type="AlphaFoldDB" id="A0A1M7KFP4"/>
<gene>
    <name evidence="1" type="ORF">HCU01_33660</name>
    <name evidence="2" type="ORF">SAMN05660971_03487</name>
</gene>
<reference evidence="1 4" key="2">
    <citation type="submission" date="2019-07" db="EMBL/GenBank/DDBJ databases">
        <title>Whole genome shotgun sequence of Halomonas cupida NBRC 102219.</title>
        <authorList>
            <person name="Hosoyama A."/>
            <person name="Uohara A."/>
            <person name="Ohji S."/>
            <person name="Ichikawa N."/>
        </authorList>
    </citation>
    <scope>NUCLEOTIDE SEQUENCE [LARGE SCALE GENOMIC DNA]</scope>
    <source>
        <strain evidence="1 4">NBRC 102219</strain>
    </source>
</reference>
<evidence type="ECO:0000313" key="2">
    <source>
        <dbReference type="EMBL" id="SHM64152.1"/>
    </source>
</evidence>
<dbReference type="EMBL" id="BJXU01000144">
    <property type="protein sequence ID" value="GEN25417.1"/>
    <property type="molecule type" value="Genomic_DNA"/>
</dbReference>
<reference evidence="2 3" key="1">
    <citation type="submission" date="2016-11" db="EMBL/GenBank/DDBJ databases">
        <authorList>
            <person name="Jaros S."/>
            <person name="Januszkiewicz K."/>
            <person name="Wedrychowicz H."/>
        </authorList>
    </citation>
    <scope>NUCLEOTIDE SEQUENCE [LARGE SCALE GENOMIC DNA]</scope>
    <source>
        <strain evidence="2 3">DSM 4740</strain>
    </source>
</reference>